<comment type="caution">
    <text evidence="2">The sequence shown here is derived from an EMBL/GenBank/DDBJ whole genome shotgun (WGS) entry which is preliminary data.</text>
</comment>
<name>A0ABQ6IU32_9MICO</name>
<feature type="region of interest" description="Disordered" evidence="1">
    <location>
        <begin position="62"/>
        <end position="125"/>
    </location>
</feature>
<gene>
    <name evidence="2" type="ORF">GCM10025883_34990</name>
</gene>
<proteinExistence type="predicted"/>
<evidence type="ECO:0000313" key="2">
    <source>
        <dbReference type="EMBL" id="GMA41454.1"/>
    </source>
</evidence>
<protein>
    <submittedName>
        <fullName evidence="2">Uncharacterized protein</fullName>
    </submittedName>
</protein>
<sequence length="189" mass="19804">MFTRTGRLEERIGRVAPVSDTLRNTRLDETVTPLGHRSLLMKASTIAPILLITAVGLAGCSGEEQTAPDTAPSTPATSTQTSASTPTETATMTETETATATATDGATDAETTAGSGANTGGFDINSASEDEIASRLEQAGVPDANTWATRIKENGPYTADNATSKLRELAQKYPLDINTLNEIRRALGF</sequence>
<reference evidence="3" key="1">
    <citation type="journal article" date="2019" name="Int. J. Syst. Evol. Microbiol.">
        <title>The Global Catalogue of Microorganisms (GCM) 10K type strain sequencing project: providing services to taxonomists for standard genome sequencing and annotation.</title>
        <authorList>
            <consortium name="The Broad Institute Genomics Platform"/>
            <consortium name="The Broad Institute Genome Sequencing Center for Infectious Disease"/>
            <person name="Wu L."/>
            <person name="Ma J."/>
        </authorList>
    </citation>
    <scope>NUCLEOTIDE SEQUENCE [LARGE SCALE GENOMIC DNA]</scope>
    <source>
        <strain evidence="3">NBRC 113072</strain>
    </source>
</reference>
<evidence type="ECO:0000313" key="3">
    <source>
        <dbReference type="Proteomes" id="UP001157126"/>
    </source>
</evidence>
<feature type="compositionally biased region" description="Low complexity" evidence="1">
    <location>
        <begin position="67"/>
        <end position="116"/>
    </location>
</feature>
<accession>A0ABQ6IU32</accession>
<evidence type="ECO:0000256" key="1">
    <source>
        <dbReference type="SAM" id="MobiDB-lite"/>
    </source>
</evidence>
<dbReference type="EMBL" id="BSUO01000001">
    <property type="protein sequence ID" value="GMA41454.1"/>
    <property type="molecule type" value="Genomic_DNA"/>
</dbReference>
<dbReference type="Proteomes" id="UP001157126">
    <property type="component" value="Unassembled WGS sequence"/>
</dbReference>
<organism evidence="2 3">
    <name type="scientific">Mobilicoccus caccae</name>
    <dbReference type="NCBI Taxonomy" id="1859295"/>
    <lineage>
        <taxon>Bacteria</taxon>
        <taxon>Bacillati</taxon>
        <taxon>Actinomycetota</taxon>
        <taxon>Actinomycetes</taxon>
        <taxon>Micrococcales</taxon>
        <taxon>Dermatophilaceae</taxon>
        <taxon>Mobilicoccus</taxon>
    </lineage>
</organism>
<keyword evidence="3" id="KW-1185">Reference proteome</keyword>